<reference evidence="1 2" key="1">
    <citation type="journal article" date="2019" name="New Phytol.">
        <title>Comparative genomics reveals unique wood-decay strategies and fruiting body development in the Schizophyllaceae.</title>
        <authorList>
            <person name="Almasi E."/>
            <person name="Sahu N."/>
            <person name="Krizsan K."/>
            <person name="Balint B."/>
            <person name="Kovacs G.M."/>
            <person name="Kiss B."/>
            <person name="Cseklye J."/>
            <person name="Drula E."/>
            <person name="Henrissat B."/>
            <person name="Nagy I."/>
            <person name="Chovatia M."/>
            <person name="Adam C."/>
            <person name="LaButti K."/>
            <person name="Lipzen A."/>
            <person name="Riley R."/>
            <person name="Grigoriev I.V."/>
            <person name="Nagy L.G."/>
        </authorList>
    </citation>
    <scope>NUCLEOTIDE SEQUENCE [LARGE SCALE GENOMIC DNA]</scope>
    <source>
        <strain evidence="1 2">NL-1724</strain>
    </source>
</reference>
<evidence type="ECO:0000313" key="2">
    <source>
        <dbReference type="Proteomes" id="UP000320762"/>
    </source>
</evidence>
<dbReference type="AlphaFoldDB" id="A0A550CLR6"/>
<evidence type="ECO:0000313" key="1">
    <source>
        <dbReference type="EMBL" id="TRM65743.1"/>
    </source>
</evidence>
<proteinExistence type="predicted"/>
<sequence length="655" mass="74429">MKSLPEELMSIILGFVFLIPDDLFTDNERRSPFVAYKYPHATSSLLLVNKTWCRIGIPLLYHDVIIRSMAQAKALAFVLGTKKELRRWVRSIRVEGGFGRAMRDILQACNHISDLCLLLVLYHNDSAEGTCSSLKDINPKRLTMLTMSPYDAKSNGNMRQLRDALCAAIPQWHNLTAAAYAVPRESGTADDEIIRTLSRVPSLSTVTLLKPSLIARPYHRVLCESPTIHAVVIRIGHSILLSRFHEQLVQREAEVVQQKLRLEVVTDEPPRRKPLYIRSSLLVPATHKLVIAAGPVASATIWTRILQLAMDLPDSTFSFNRNSRNLELLLVCRYFYRYGCAALLQNPLVNRHNVNPLAAHLIAHPDRVKFVQRLTIDPDLNDHCSLEPLLRVVRNLKGVEASPGCITRLCWSDFLLLAQMNASTLHHLHGVYVVWDINHHHIAPLCWLNNLRELRWSSDAIFDVGASMYVDALSMLEHLDIGCCSKSFVDILTLMSLNSLRNITLRYEHRPTQHVDNFRALLCAHGRKISEIDVHGLFDPLILTTCPYVESVTVHGQPIMLHVFMQMVLHAAPQLILKKIRLSDLDCNSVKLFVEALDFAQFPALREIHCLSFAWPANELKHRSGPNLLTVVENLEDRSVRVYDAHGVYWKPRLR</sequence>
<dbReference type="OrthoDB" id="2906982at2759"/>
<comment type="caution">
    <text evidence="1">The sequence shown here is derived from an EMBL/GenBank/DDBJ whole genome shotgun (WGS) entry which is preliminary data.</text>
</comment>
<keyword evidence="2" id="KW-1185">Reference proteome</keyword>
<dbReference type="EMBL" id="VDMD01000004">
    <property type="protein sequence ID" value="TRM65743.1"/>
    <property type="molecule type" value="Genomic_DNA"/>
</dbReference>
<organism evidence="1 2">
    <name type="scientific">Schizophyllum amplum</name>
    <dbReference type="NCBI Taxonomy" id="97359"/>
    <lineage>
        <taxon>Eukaryota</taxon>
        <taxon>Fungi</taxon>
        <taxon>Dikarya</taxon>
        <taxon>Basidiomycota</taxon>
        <taxon>Agaricomycotina</taxon>
        <taxon>Agaricomycetes</taxon>
        <taxon>Agaricomycetidae</taxon>
        <taxon>Agaricales</taxon>
        <taxon>Schizophyllaceae</taxon>
        <taxon>Schizophyllum</taxon>
    </lineage>
</organism>
<dbReference type="Proteomes" id="UP000320762">
    <property type="component" value="Unassembled WGS sequence"/>
</dbReference>
<protein>
    <submittedName>
        <fullName evidence="1">Uncharacterized protein</fullName>
    </submittedName>
</protein>
<accession>A0A550CLR6</accession>
<gene>
    <name evidence="1" type="ORF">BD626DRAFT_612380</name>
</gene>
<name>A0A550CLR6_9AGAR</name>